<dbReference type="InterPro" id="IPR058926">
    <property type="entry name" value="YmzB-like"/>
</dbReference>
<name>W4QN77_HALA3</name>
<reference evidence="1 2" key="1">
    <citation type="journal article" date="2014" name="Genome Announc.">
        <title>Draft Genome Sequences of Three Alkaliphilic Bacillus Strains, Bacillus wakoensis JCM 9140T, Bacillus akibai JCM 9157T, and Bacillus hemicellulosilyticus JCM 9152T.</title>
        <authorList>
            <person name="Yuki M."/>
            <person name="Oshima K."/>
            <person name="Suda W."/>
            <person name="Oshida Y."/>
            <person name="Kitamura K."/>
            <person name="Iida T."/>
            <person name="Hattori M."/>
            <person name="Ohkuma M."/>
        </authorList>
    </citation>
    <scope>NUCLEOTIDE SEQUENCE [LARGE SCALE GENOMIC DNA]</scope>
    <source>
        <strain evidence="1 2">JCM 9157</strain>
    </source>
</reference>
<evidence type="ECO:0000313" key="1">
    <source>
        <dbReference type="EMBL" id="GAE33362.1"/>
    </source>
</evidence>
<keyword evidence="2" id="KW-1185">Reference proteome</keyword>
<dbReference type="RefSeq" id="WP_052012883.1">
    <property type="nucleotide sequence ID" value="NZ_BAUV01000002.1"/>
</dbReference>
<dbReference type="STRING" id="1236973.JCM9157_360"/>
<dbReference type="Proteomes" id="UP000018896">
    <property type="component" value="Unassembled WGS sequence"/>
</dbReference>
<dbReference type="AlphaFoldDB" id="W4QN77"/>
<protein>
    <submittedName>
        <fullName evidence="1">Uncharacterized protein</fullName>
    </submittedName>
</protein>
<dbReference type="EMBL" id="BAUV01000002">
    <property type="protein sequence ID" value="GAE33362.1"/>
    <property type="molecule type" value="Genomic_DNA"/>
</dbReference>
<gene>
    <name evidence="1" type="ORF">JCM9157_360</name>
</gene>
<comment type="caution">
    <text evidence="1">The sequence shown here is derived from an EMBL/GenBank/DDBJ whole genome shotgun (WGS) entry which is preliminary data.</text>
</comment>
<accession>W4QN77</accession>
<proteinExistence type="predicted"/>
<organism evidence="1 2">
    <name type="scientific">Halalkalibacter akibai (strain ATCC 43226 / DSM 21942 / CIP 109018 / JCM 9157 / 1139)</name>
    <name type="common">Bacillus akibai</name>
    <dbReference type="NCBI Taxonomy" id="1236973"/>
    <lineage>
        <taxon>Bacteria</taxon>
        <taxon>Bacillati</taxon>
        <taxon>Bacillota</taxon>
        <taxon>Bacilli</taxon>
        <taxon>Bacillales</taxon>
        <taxon>Bacillaceae</taxon>
        <taxon>Halalkalibacter</taxon>
    </lineage>
</organism>
<dbReference type="OrthoDB" id="2613420at2"/>
<dbReference type="Pfam" id="PF25846">
    <property type="entry name" value="YmzB"/>
    <property type="match status" value="1"/>
</dbReference>
<evidence type="ECO:0000313" key="2">
    <source>
        <dbReference type="Proteomes" id="UP000018896"/>
    </source>
</evidence>
<sequence length="64" mass="7160">MAQEIQDLSNWLESHKGETLVIQKGEVSTGLQQIFDTDQVTLELNHISIVSNNGSIDDIYLSRS</sequence>